<proteinExistence type="inferred from homology"/>
<sequence length="153" mass="16702">MTDFYSSPRQSYPAPSLRVAASENVDDAARTVVLAYRSDSGPTVLERAVRIARREDAALRTVLYATDSTAGPSTNAMAQTKDLARQLVESGVEFELQRADSDVASQVLGLAEEFDAEMIVMSSRRRSPVMKLFLGSSAQRVILEAECPVLMVK</sequence>
<dbReference type="InterPro" id="IPR014729">
    <property type="entry name" value="Rossmann-like_a/b/a_fold"/>
</dbReference>
<dbReference type="SUPFAM" id="SSF52402">
    <property type="entry name" value="Adenine nucleotide alpha hydrolases-like"/>
    <property type="match status" value="1"/>
</dbReference>
<comment type="similarity">
    <text evidence="1">Belongs to the universal stress protein A family.</text>
</comment>
<evidence type="ECO:0000313" key="4">
    <source>
        <dbReference type="Proteomes" id="UP001139502"/>
    </source>
</evidence>
<comment type="caution">
    <text evidence="3">The sequence shown here is derived from an EMBL/GenBank/DDBJ whole genome shotgun (WGS) entry which is preliminary data.</text>
</comment>
<dbReference type="Gene3D" id="3.40.50.620">
    <property type="entry name" value="HUPs"/>
    <property type="match status" value="1"/>
</dbReference>
<protein>
    <submittedName>
        <fullName evidence="3">Universal stress protein</fullName>
    </submittedName>
</protein>
<evidence type="ECO:0000256" key="1">
    <source>
        <dbReference type="ARBA" id="ARBA00008791"/>
    </source>
</evidence>
<dbReference type="Pfam" id="PF00582">
    <property type="entry name" value="Usp"/>
    <property type="match status" value="1"/>
</dbReference>
<dbReference type="InterPro" id="IPR006016">
    <property type="entry name" value="UspA"/>
</dbReference>
<dbReference type="Proteomes" id="UP001139502">
    <property type="component" value="Unassembled WGS sequence"/>
</dbReference>
<accession>A0A9X2HFV9</accession>
<organism evidence="3 4">
    <name type="scientific">Rothia santali</name>
    <dbReference type="NCBI Taxonomy" id="2949643"/>
    <lineage>
        <taxon>Bacteria</taxon>
        <taxon>Bacillati</taxon>
        <taxon>Actinomycetota</taxon>
        <taxon>Actinomycetes</taxon>
        <taxon>Micrococcales</taxon>
        <taxon>Micrococcaceae</taxon>
        <taxon>Rothia</taxon>
    </lineage>
</organism>
<evidence type="ECO:0000259" key="2">
    <source>
        <dbReference type="Pfam" id="PF00582"/>
    </source>
</evidence>
<evidence type="ECO:0000313" key="3">
    <source>
        <dbReference type="EMBL" id="MCP3426574.1"/>
    </source>
</evidence>
<gene>
    <name evidence="3" type="ORF">NBM05_11320</name>
</gene>
<dbReference type="InterPro" id="IPR006015">
    <property type="entry name" value="Universal_stress_UspA"/>
</dbReference>
<dbReference type="AlphaFoldDB" id="A0A9X2HFV9"/>
<dbReference type="PRINTS" id="PR01438">
    <property type="entry name" value="UNVRSLSTRESS"/>
</dbReference>
<dbReference type="RefSeq" id="WP_254167411.1">
    <property type="nucleotide sequence ID" value="NZ_JANAFB010000030.1"/>
</dbReference>
<keyword evidence="4" id="KW-1185">Reference proteome</keyword>
<reference evidence="3" key="1">
    <citation type="submission" date="2022-06" db="EMBL/GenBank/DDBJ databases">
        <title>Rothia sp. isolated from sandalwood seedling.</title>
        <authorList>
            <person name="Tuikhar N."/>
            <person name="Kirdat K."/>
            <person name="Thorat V."/>
            <person name="Swetha P."/>
            <person name="Padma S."/>
            <person name="Sundararaj R."/>
            <person name="Yadav A."/>
        </authorList>
    </citation>
    <scope>NUCLEOTIDE SEQUENCE</scope>
    <source>
        <strain evidence="3">AR01</strain>
    </source>
</reference>
<name>A0A9X2HFV9_9MICC</name>
<dbReference type="PANTHER" id="PTHR46268:SF6">
    <property type="entry name" value="UNIVERSAL STRESS PROTEIN UP12"/>
    <property type="match status" value="1"/>
</dbReference>
<feature type="domain" description="UspA" evidence="2">
    <location>
        <begin position="30"/>
        <end position="153"/>
    </location>
</feature>
<dbReference type="CDD" id="cd00293">
    <property type="entry name" value="USP-like"/>
    <property type="match status" value="1"/>
</dbReference>
<dbReference type="EMBL" id="JANAFB010000030">
    <property type="protein sequence ID" value="MCP3426574.1"/>
    <property type="molecule type" value="Genomic_DNA"/>
</dbReference>
<dbReference type="PANTHER" id="PTHR46268">
    <property type="entry name" value="STRESS RESPONSE PROTEIN NHAX"/>
    <property type="match status" value="1"/>
</dbReference>